<organism evidence="1 2">
    <name type="scientific">Rotaria magnacalcarata</name>
    <dbReference type="NCBI Taxonomy" id="392030"/>
    <lineage>
        <taxon>Eukaryota</taxon>
        <taxon>Metazoa</taxon>
        <taxon>Spiralia</taxon>
        <taxon>Gnathifera</taxon>
        <taxon>Rotifera</taxon>
        <taxon>Eurotatoria</taxon>
        <taxon>Bdelloidea</taxon>
        <taxon>Philodinida</taxon>
        <taxon>Philodinidae</taxon>
        <taxon>Rotaria</taxon>
    </lineage>
</organism>
<sequence length="818" mass="95721">MLSLDIPKSYSKDDFQLTNESLKDTYKDFDLMPLCTERFLLSLRYLISCKLIGNDAMVDQTIMSSDYRKLEIDEELQCLKERLKLEKISSTKIQHAVETLSIYMKHENWKSSLIILKEILHEIMPLNIYELFRLVKSVDDTANLIKDKKIIFSLGNTGSGKSATIHFLLGSKMIKTEINGLNHIEPTEIKNVDLKRIVTAPFAKSITRCITSVTVYFKDIDAYGQDSIILCDSPDFGDTNGPEVDIANGIAIVRAIRVCESVKPVLLISYTSIGDRYEGLKDLTYTLARLIQNTKDQIKAFSYIFTKYPKNEKETIHASLETINNTLSDQERSDTNFMDILRDMFEKTKKNACVLDPIKNDPSTILDDLADSTNINHPENVFQFFITEKSKSILDKQVTKYELSIKSATKRSKYSLVKYILDQLKFLNELLNQEPIEEIYINCTRYVSRYFFFEEYQKAILMLNRSLLDETILIDEEIKQYRTYFDHANLVEDLRKTHLGNEAIHSCAYIEHLNGKVDNLVKNLQEKNINGLLIKLSMDKIKILSEYFDDVNVKYKFICQFVSEKIERLVYSFEKSVLSNGFYNSISMMTKFYDANTILSNYLENSNIGKKYSKMNEFFLNYLNDYVKKFHEIFFKEKLESIDLENLNNCICTLEQVMNVYNLDLHISKVDMNQIYEEFSYRLLNYFEQIIENINRELKNKYAFYRLEQLFKDLDSLRTISSIAHKTNQIYYITVGKLVDYINETRIYIEELLRSLFRGEDKSIHDKITKCLLNLKNAQWIENYRARAYSDIIKGCECSLLFFHTHTHTHTQTSRNNK</sequence>
<proteinExistence type="predicted"/>
<dbReference type="AlphaFoldDB" id="A0A815UK48"/>
<dbReference type="Gene3D" id="3.40.50.300">
    <property type="entry name" value="P-loop containing nucleotide triphosphate hydrolases"/>
    <property type="match status" value="1"/>
</dbReference>
<protein>
    <submittedName>
        <fullName evidence="1">Uncharacterized protein</fullName>
    </submittedName>
</protein>
<evidence type="ECO:0000313" key="2">
    <source>
        <dbReference type="Proteomes" id="UP000663834"/>
    </source>
</evidence>
<comment type="caution">
    <text evidence="1">The sequence shown here is derived from an EMBL/GenBank/DDBJ whole genome shotgun (WGS) entry which is preliminary data.</text>
</comment>
<dbReference type="Proteomes" id="UP000663834">
    <property type="component" value="Unassembled WGS sequence"/>
</dbReference>
<dbReference type="OrthoDB" id="2386367at2759"/>
<dbReference type="EMBL" id="CAJNOW010007736">
    <property type="protein sequence ID" value="CAF1521872.1"/>
    <property type="molecule type" value="Genomic_DNA"/>
</dbReference>
<dbReference type="InterPro" id="IPR027417">
    <property type="entry name" value="P-loop_NTPase"/>
</dbReference>
<accession>A0A815UK48</accession>
<gene>
    <name evidence="1" type="ORF">KQP761_LOCUS15756</name>
</gene>
<evidence type="ECO:0000313" key="1">
    <source>
        <dbReference type="EMBL" id="CAF1521872.1"/>
    </source>
</evidence>
<name>A0A815UK48_9BILA</name>
<reference evidence="1" key="1">
    <citation type="submission" date="2021-02" db="EMBL/GenBank/DDBJ databases">
        <authorList>
            <person name="Nowell W R."/>
        </authorList>
    </citation>
    <scope>NUCLEOTIDE SEQUENCE</scope>
</reference>